<keyword evidence="7" id="KW-1185">Reference proteome</keyword>
<dbReference type="Gene3D" id="1.10.287.130">
    <property type="match status" value="1"/>
</dbReference>
<protein>
    <recommendedName>
        <fullName evidence="2">histidine kinase</fullName>
        <ecNumber evidence="2">2.7.13.3</ecNumber>
    </recommendedName>
</protein>
<keyword evidence="4" id="KW-1133">Transmembrane helix</keyword>
<comment type="caution">
    <text evidence="6">The sequence shown here is derived from an EMBL/GenBank/DDBJ whole genome shotgun (WGS) entry which is preliminary data.</text>
</comment>
<dbReference type="Pfam" id="PF19443">
    <property type="entry name" value="DAHL"/>
    <property type="match status" value="1"/>
</dbReference>
<feature type="transmembrane region" description="Helical" evidence="4">
    <location>
        <begin position="279"/>
        <end position="297"/>
    </location>
</feature>
<accession>A0ABP7WHR9</accession>
<evidence type="ECO:0000313" key="6">
    <source>
        <dbReference type="EMBL" id="GAA4089413.1"/>
    </source>
</evidence>
<evidence type="ECO:0000256" key="2">
    <source>
        <dbReference type="ARBA" id="ARBA00012438"/>
    </source>
</evidence>
<dbReference type="InterPro" id="IPR004358">
    <property type="entry name" value="Sig_transdc_His_kin-like_C"/>
</dbReference>
<feature type="transmembrane region" description="Helical" evidence="4">
    <location>
        <begin position="20"/>
        <end position="43"/>
    </location>
</feature>
<keyword evidence="4" id="KW-0812">Transmembrane</keyword>
<evidence type="ECO:0000256" key="4">
    <source>
        <dbReference type="SAM" id="Phobius"/>
    </source>
</evidence>
<dbReference type="InterPro" id="IPR003594">
    <property type="entry name" value="HATPase_dom"/>
</dbReference>
<dbReference type="InterPro" id="IPR036890">
    <property type="entry name" value="HATPase_C_sf"/>
</dbReference>
<dbReference type="Pfam" id="PF00512">
    <property type="entry name" value="HisKA"/>
    <property type="match status" value="1"/>
</dbReference>
<dbReference type="PANTHER" id="PTHR43065">
    <property type="entry name" value="SENSOR HISTIDINE KINASE"/>
    <property type="match status" value="1"/>
</dbReference>
<proteinExistence type="predicted"/>
<dbReference type="SMART" id="SM00388">
    <property type="entry name" value="HisKA"/>
    <property type="match status" value="1"/>
</dbReference>
<gene>
    <name evidence="6" type="ORF">GCM10022414_10500</name>
</gene>
<dbReference type="PROSITE" id="PS50109">
    <property type="entry name" value="HIS_KIN"/>
    <property type="match status" value="1"/>
</dbReference>
<reference evidence="7" key="1">
    <citation type="journal article" date="2019" name="Int. J. Syst. Evol. Microbiol.">
        <title>The Global Catalogue of Microorganisms (GCM) 10K type strain sequencing project: providing services to taxonomists for standard genome sequencing and annotation.</title>
        <authorList>
            <consortium name="The Broad Institute Genomics Platform"/>
            <consortium name="The Broad Institute Genome Sequencing Center for Infectious Disease"/>
            <person name="Wu L."/>
            <person name="Ma J."/>
        </authorList>
    </citation>
    <scope>NUCLEOTIDE SEQUENCE [LARGE SCALE GENOMIC DNA]</scope>
    <source>
        <strain evidence="7">JCM 17304</strain>
    </source>
</reference>
<dbReference type="PANTHER" id="PTHR43065:SF50">
    <property type="entry name" value="HISTIDINE KINASE"/>
    <property type="match status" value="1"/>
</dbReference>
<evidence type="ECO:0000259" key="5">
    <source>
        <dbReference type="PROSITE" id="PS50109"/>
    </source>
</evidence>
<dbReference type="SMART" id="SM00387">
    <property type="entry name" value="HATPase_c"/>
    <property type="match status" value="1"/>
</dbReference>
<dbReference type="RefSeq" id="WP_344933115.1">
    <property type="nucleotide sequence ID" value="NZ_BAABDM010000001.1"/>
</dbReference>
<dbReference type="InterPro" id="IPR005467">
    <property type="entry name" value="His_kinase_dom"/>
</dbReference>
<dbReference type="CDD" id="cd00082">
    <property type="entry name" value="HisKA"/>
    <property type="match status" value="1"/>
</dbReference>
<name>A0ABP7WHR9_9GAMM</name>
<dbReference type="PRINTS" id="PR00344">
    <property type="entry name" value="BCTRLSENSOR"/>
</dbReference>
<evidence type="ECO:0000256" key="1">
    <source>
        <dbReference type="ARBA" id="ARBA00000085"/>
    </source>
</evidence>
<organism evidence="6 7">
    <name type="scientific">Zhongshania borealis</name>
    <dbReference type="NCBI Taxonomy" id="889488"/>
    <lineage>
        <taxon>Bacteria</taxon>
        <taxon>Pseudomonadati</taxon>
        <taxon>Pseudomonadota</taxon>
        <taxon>Gammaproteobacteria</taxon>
        <taxon>Cellvibrionales</taxon>
        <taxon>Spongiibacteraceae</taxon>
        <taxon>Zhongshania</taxon>
    </lineage>
</organism>
<sequence>MNFMANPKKTPAIDGRSRGFTLQRMLVILAVSLALSLIVFLLWKMLRNPLETGLHVIRLEQIDSAAKADVELNQQILRARLALESGARDLELARDRFDIAQSALSSGQAGLSGLNDEMDDALQAYRLQASDKLSLLNDYSARLARLAQHFSVMRVAGISVLNAPVVNESESLRKRVMMLLQEATAYSLQSSPENADLINRLGGEVSEAAEQLDNDAARGALRHLLETVDLLRSSRDELQSLIAQFDSIETGIALQSLQAAYEKHFQGLQDTARRYRQTLAVYAVALLLAFGLIAVRLRSSFSALDSANNELQDTNSNLEEIVNKRTQALSKALDDLKMQQGQLIQSEKMASLGQMVAGVAHEINTPLGYASSNVEIIRESIQEMGQEVDAESIEEFDVLLADVEYGLNQISELVLSLKDFSRVDRSQSQLFDLNAGIDTALKICNNQLKDGVNVERNYAELPEISCAPSQLNQVFLNLINNAAQAMDGHGLIQITTRQVGENVEVAIRDSGSGMDADTRAHIFEPFFTTKAVGKGTGLGLSIVFRIIEDHGGTIEVESELGKGTEFVVRLPVKSVVKVADVSPANDVVLLGE</sequence>
<dbReference type="EMBL" id="BAABDM010000001">
    <property type="protein sequence ID" value="GAA4089413.1"/>
    <property type="molecule type" value="Genomic_DNA"/>
</dbReference>
<dbReference type="Gene3D" id="3.30.565.10">
    <property type="entry name" value="Histidine kinase-like ATPase, C-terminal domain"/>
    <property type="match status" value="1"/>
</dbReference>
<evidence type="ECO:0000256" key="3">
    <source>
        <dbReference type="ARBA" id="ARBA00022553"/>
    </source>
</evidence>
<dbReference type="InterPro" id="IPR036097">
    <property type="entry name" value="HisK_dim/P_sf"/>
</dbReference>
<dbReference type="Pfam" id="PF02518">
    <property type="entry name" value="HATPase_c"/>
    <property type="match status" value="1"/>
</dbReference>
<keyword evidence="3" id="KW-0597">Phosphoprotein</keyword>
<dbReference type="InterPro" id="IPR045812">
    <property type="entry name" value="DAHL"/>
</dbReference>
<dbReference type="InterPro" id="IPR003661">
    <property type="entry name" value="HisK_dim/P_dom"/>
</dbReference>
<comment type="catalytic activity">
    <reaction evidence="1">
        <text>ATP + protein L-histidine = ADP + protein N-phospho-L-histidine.</text>
        <dbReference type="EC" id="2.7.13.3"/>
    </reaction>
</comment>
<dbReference type="SUPFAM" id="SSF55874">
    <property type="entry name" value="ATPase domain of HSP90 chaperone/DNA topoisomerase II/histidine kinase"/>
    <property type="match status" value="1"/>
</dbReference>
<keyword evidence="4" id="KW-0472">Membrane</keyword>
<dbReference type="Proteomes" id="UP001500392">
    <property type="component" value="Unassembled WGS sequence"/>
</dbReference>
<dbReference type="EC" id="2.7.13.3" evidence="2"/>
<evidence type="ECO:0000313" key="7">
    <source>
        <dbReference type="Proteomes" id="UP001500392"/>
    </source>
</evidence>
<dbReference type="SUPFAM" id="SSF47384">
    <property type="entry name" value="Homodimeric domain of signal transducing histidine kinase"/>
    <property type="match status" value="1"/>
</dbReference>
<feature type="domain" description="Histidine kinase" evidence="5">
    <location>
        <begin position="358"/>
        <end position="574"/>
    </location>
</feature>